<dbReference type="RefSeq" id="YP_003104772.1">
    <property type="nucleotide sequence ID" value="NC_013113.1"/>
</dbReference>
<dbReference type="KEGG" id="vg:8658766"/>
<organism evidence="2 3">
    <name type="scientific">Cassava virus C</name>
    <dbReference type="NCBI Taxonomy" id="561576"/>
    <lineage>
        <taxon>Viruses</taxon>
        <taxon>Riboviria</taxon>
        <taxon>Orthornavirae</taxon>
        <taxon>Lenarviricota</taxon>
        <taxon>Miaviricetes</taxon>
        <taxon>Ourlivirales</taxon>
        <taxon>Botourmiaviridae</taxon>
        <taxon>Ourmiavirus</taxon>
        <taxon>Ourmiavirus manihoti</taxon>
    </lineage>
</organism>
<accession>B5U1W8</accession>
<dbReference type="GeneID" id="8658766"/>
<evidence type="ECO:0000256" key="1">
    <source>
        <dbReference type="SAM" id="MobiDB-lite"/>
    </source>
</evidence>
<dbReference type="GO" id="GO:0019028">
    <property type="term" value="C:viral capsid"/>
    <property type="evidence" value="ECO:0007669"/>
    <property type="project" value="UniProtKB-KW"/>
</dbReference>
<dbReference type="EMBL" id="FJ157983">
    <property type="protein sequence ID" value="ACI03055.1"/>
    <property type="molecule type" value="mRNA"/>
</dbReference>
<proteinExistence type="evidence at transcript level"/>
<dbReference type="Proteomes" id="UP000202771">
    <property type="component" value="Genome"/>
</dbReference>
<dbReference type="Pfam" id="PF25652">
    <property type="entry name" value="Ourmia_CP"/>
    <property type="match status" value="1"/>
</dbReference>
<protein>
    <submittedName>
        <fullName evidence="2">Coat protein</fullName>
    </submittedName>
</protein>
<keyword evidence="2" id="KW-0167">Capsid protein</keyword>
<reference evidence="2 3" key="1">
    <citation type="journal article" date="2009" name="J. Gen. Virol.">
        <title>Molecular characterization of the plant virus genus Ourmiavirus and evidence of inter-kingdom reassortment of viral genome segments as its possible route of origin.</title>
        <authorList>
            <person name="Rastgou M."/>
            <person name="Habibi M.K."/>
            <person name="Izadpanah K."/>
            <person name="Masenga V."/>
            <person name="Milne R.G."/>
            <person name="Wolf Y.I."/>
            <person name="Koonin E.V."/>
            <person name="Turina M."/>
        </authorList>
    </citation>
    <scope>NUCLEOTIDE SEQUENCE [LARGE SCALE GENOMIC DNA]</scope>
    <source>
        <strain evidence="2">IC</strain>
    </source>
</reference>
<evidence type="ECO:0000313" key="2">
    <source>
        <dbReference type="EMBL" id="ACI03055.1"/>
    </source>
</evidence>
<keyword evidence="2" id="KW-0946">Virion</keyword>
<sequence length="214" mass="23691">MVARSNRRRRQNRQPQGQITRRRNGGGNNNNPPRSIPRLAGTVIKESIFESSFDLDLDKGANKLKVQALAFGPGATIGWTKPPRTIAWKLKTMQLDWVSFLRPTKHAGELKICLVPGRGLNGLSKDQTLALAPAEIARSNSVRTIRVGGTLSRNPWSGYSQWVEPPKGVSNSGEGENVAYRVVFDPSNVLGTDEGEKLLRVYFKLVYQVQEVAI</sequence>
<keyword evidence="3" id="KW-1185">Reference proteome</keyword>
<feature type="region of interest" description="Disordered" evidence="1">
    <location>
        <begin position="1"/>
        <end position="36"/>
    </location>
</feature>
<name>B5U1W8_9VIRU</name>
<feature type="compositionally biased region" description="Basic residues" evidence="1">
    <location>
        <begin position="1"/>
        <end position="12"/>
    </location>
</feature>
<dbReference type="InterPro" id="IPR057914">
    <property type="entry name" value="Ourmia_CP"/>
</dbReference>
<evidence type="ECO:0000313" key="3">
    <source>
        <dbReference type="Proteomes" id="UP000202771"/>
    </source>
</evidence>